<dbReference type="Proteomes" id="UP001182556">
    <property type="component" value="Unassembled WGS sequence"/>
</dbReference>
<dbReference type="InterPro" id="IPR014758">
    <property type="entry name" value="Met-tRNA_synth"/>
</dbReference>
<evidence type="ECO:0000256" key="14">
    <source>
        <dbReference type="SAM" id="MobiDB-lite"/>
    </source>
</evidence>
<feature type="region of interest" description="Disordered" evidence="14">
    <location>
        <begin position="622"/>
        <end position="652"/>
    </location>
</feature>
<evidence type="ECO:0000256" key="3">
    <source>
        <dbReference type="ARBA" id="ARBA00012838"/>
    </source>
</evidence>
<feature type="coiled-coil region" evidence="13">
    <location>
        <begin position="704"/>
        <end position="731"/>
    </location>
</feature>
<gene>
    <name evidence="17" type="ORF">DB88DRAFT_462322</name>
</gene>
<dbReference type="InterPro" id="IPR033911">
    <property type="entry name" value="MetRS_core"/>
</dbReference>
<dbReference type="InterPro" id="IPR015413">
    <property type="entry name" value="Methionyl/Leucyl_tRNA_Synth"/>
</dbReference>
<keyword evidence="8 12" id="KW-0648">Protein biosynthesis</keyword>
<dbReference type="PRINTS" id="PR01041">
    <property type="entry name" value="TRNASYNTHMET"/>
</dbReference>
<dbReference type="Pfam" id="PF09334">
    <property type="entry name" value="tRNA-synt_1g"/>
    <property type="match status" value="1"/>
</dbReference>
<evidence type="ECO:0000313" key="17">
    <source>
        <dbReference type="EMBL" id="KAK1925867.1"/>
    </source>
</evidence>
<evidence type="ECO:0000256" key="9">
    <source>
        <dbReference type="ARBA" id="ARBA00023146"/>
    </source>
</evidence>
<dbReference type="InterPro" id="IPR001412">
    <property type="entry name" value="aa-tRNA-synth_I_CS"/>
</dbReference>
<dbReference type="CDD" id="cd00814">
    <property type="entry name" value="MetRS_core"/>
    <property type="match status" value="1"/>
</dbReference>
<dbReference type="InterPro" id="IPR014729">
    <property type="entry name" value="Rossmann-like_a/b/a_fold"/>
</dbReference>
<dbReference type="PROSITE" id="PS00178">
    <property type="entry name" value="AA_TRNA_LIGASE_I"/>
    <property type="match status" value="1"/>
</dbReference>
<dbReference type="GO" id="GO:0017101">
    <property type="term" value="C:aminoacyl-tRNA synthetase multienzyme complex"/>
    <property type="evidence" value="ECO:0007669"/>
    <property type="project" value="TreeGrafter"/>
</dbReference>
<feature type="domain" description="Methionyl-tRNA synthetase anticodon-binding" evidence="16">
    <location>
        <begin position="472"/>
        <end position="616"/>
    </location>
</feature>
<dbReference type="InterPro" id="IPR009080">
    <property type="entry name" value="tRNAsynth_Ia_anticodon-bd"/>
</dbReference>
<proteinExistence type="inferred from homology"/>
<comment type="subcellular location">
    <subcellularLocation>
        <location evidence="1">Cytoplasm</location>
    </subcellularLocation>
</comment>
<comment type="caution">
    <text evidence="17">The sequence shown here is derived from an EMBL/GenBank/DDBJ whole genome shotgun (WGS) entry which is preliminary data.</text>
</comment>
<dbReference type="InterPro" id="IPR029038">
    <property type="entry name" value="MetRS_Zn"/>
</dbReference>
<evidence type="ECO:0000256" key="13">
    <source>
        <dbReference type="SAM" id="Coils"/>
    </source>
</evidence>
<protein>
    <recommendedName>
        <fullName evidence="3">methionine--tRNA ligase</fullName>
        <ecNumber evidence="3">6.1.1.10</ecNumber>
    </recommendedName>
    <alternativeName>
        <fullName evidence="10">Methionyl-tRNA synthetase</fullName>
    </alternativeName>
</protein>
<dbReference type="GO" id="GO:0006431">
    <property type="term" value="P:methionyl-tRNA aminoacylation"/>
    <property type="evidence" value="ECO:0007669"/>
    <property type="project" value="InterPro"/>
</dbReference>
<keyword evidence="5 12" id="KW-0436">Ligase</keyword>
<evidence type="ECO:0000256" key="12">
    <source>
        <dbReference type="RuleBase" id="RU363039"/>
    </source>
</evidence>
<dbReference type="SUPFAM" id="SSF52374">
    <property type="entry name" value="Nucleotidylyl transferase"/>
    <property type="match status" value="1"/>
</dbReference>
<dbReference type="InterPro" id="IPR041872">
    <property type="entry name" value="Anticodon_Met"/>
</dbReference>
<dbReference type="FunFam" id="1.10.730.10:FF:000040">
    <property type="entry name" value="Methionyl-tRNA synthetase, cytoplasmic, putative"/>
    <property type="match status" value="1"/>
</dbReference>
<dbReference type="PANTHER" id="PTHR45765">
    <property type="entry name" value="METHIONINE--TRNA LIGASE"/>
    <property type="match status" value="1"/>
</dbReference>
<comment type="catalytic activity">
    <reaction evidence="11">
        <text>tRNA(Met) + L-methionine + ATP = L-methionyl-tRNA(Met) + AMP + diphosphate</text>
        <dbReference type="Rhea" id="RHEA:13481"/>
        <dbReference type="Rhea" id="RHEA-COMP:9667"/>
        <dbReference type="Rhea" id="RHEA-COMP:9698"/>
        <dbReference type="ChEBI" id="CHEBI:30616"/>
        <dbReference type="ChEBI" id="CHEBI:33019"/>
        <dbReference type="ChEBI" id="CHEBI:57844"/>
        <dbReference type="ChEBI" id="CHEBI:78442"/>
        <dbReference type="ChEBI" id="CHEBI:78530"/>
        <dbReference type="ChEBI" id="CHEBI:456215"/>
        <dbReference type="EC" id="6.1.1.10"/>
    </reaction>
</comment>
<dbReference type="EC" id="6.1.1.10" evidence="3"/>
<dbReference type="GO" id="GO:0005524">
    <property type="term" value="F:ATP binding"/>
    <property type="evidence" value="ECO:0007669"/>
    <property type="project" value="UniProtKB-KW"/>
</dbReference>
<evidence type="ECO:0000256" key="10">
    <source>
        <dbReference type="ARBA" id="ARBA00030904"/>
    </source>
</evidence>
<evidence type="ECO:0000259" key="16">
    <source>
        <dbReference type="Pfam" id="PF19303"/>
    </source>
</evidence>
<dbReference type="PANTHER" id="PTHR45765:SF1">
    <property type="entry name" value="METHIONINE--TRNA LIGASE, CYTOPLASMIC"/>
    <property type="match status" value="1"/>
</dbReference>
<keyword evidence="9 12" id="KW-0030">Aminoacyl-tRNA synthetase</keyword>
<evidence type="ECO:0000256" key="6">
    <source>
        <dbReference type="ARBA" id="ARBA00022741"/>
    </source>
</evidence>
<evidence type="ECO:0000256" key="5">
    <source>
        <dbReference type="ARBA" id="ARBA00022598"/>
    </source>
</evidence>
<dbReference type="EMBL" id="JAODAN010000003">
    <property type="protein sequence ID" value="KAK1925867.1"/>
    <property type="molecule type" value="Genomic_DNA"/>
</dbReference>
<dbReference type="CDD" id="cd07957">
    <property type="entry name" value="Anticodon_Ia_Met"/>
    <property type="match status" value="1"/>
</dbReference>
<evidence type="ECO:0000313" key="18">
    <source>
        <dbReference type="Proteomes" id="UP001182556"/>
    </source>
</evidence>
<dbReference type="GO" id="GO:0005829">
    <property type="term" value="C:cytosol"/>
    <property type="evidence" value="ECO:0007669"/>
    <property type="project" value="TreeGrafter"/>
</dbReference>
<keyword evidence="18" id="KW-1185">Reference proteome</keyword>
<keyword evidence="6 12" id="KW-0547">Nucleotide-binding</keyword>
<dbReference type="Gene3D" id="3.40.50.620">
    <property type="entry name" value="HUPs"/>
    <property type="match status" value="1"/>
</dbReference>
<keyword evidence="13" id="KW-0175">Coiled coil</keyword>
<dbReference type="Gene3D" id="2.20.28.20">
    <property type="entry name" value="Methionyl-tRNA synthetase, Zn-domain"/>
    <property type="match status" value="1"/>
</dbReference>
<dbReference type="InterPro" id="IPR023458">
    <property type="entry name" value="Met-tRNA_ligase_1"/>
</dbReference>
<evidence type="ECO:0000256" key="2">
    <source>
        <dbReference type="ARBA" id="ARBA00005594"/>
    </source>
</evidence>
<comment type="similarity">
    <text evidence="2 12">Belongs to the class-I aminoacyl-tRNA synthetase family.</text>
</comment>
<dbReference type="AlphaFoldDB" id="A0AAD9L7U9"/>
<keyword evidence="4" id="KW-0963">Cytoplasm</keyword>
<dbReference type="SUPFAM" id="SSF57770">
    <property type="entry name" value="Methionyl-tRNA synthetase (MetRS), Zn-domain"/>
    <property type="match status" value="1"/>
</dbReference>
<accession>A0AAD9L7U9</accession>
<evidence type="ECO:0000256" key="4">
    <source>
        <dbReference type="ARBA" id="ARBA00022490"/>
    </source>
</evidence>
<dbReference type="NCBIfam" id="TIGR00398">
    <property type="entry name" value="metG"/>
    <property type="match status" value="1"/>
</dbReference>
<evidence type="ECO:0000256" key="8">
    <source>
        <dbReference type="ARBA" id="ARBA00022917"/>
    </source>
</evidence>
<feature type="compositionally biased region" description="Basic and acidic residues" evidence="14">
    <location>
        <begin position="633"/>
        <end position="652"/>
    </location>
</feature>
<evidence type="ECO:0000256" key="11">
    <source>
        <dbReference type="ARBA" id="ARBA00047364"/>
    </source>
</evidence>
<feature type="domain" description="Methionyl/Leucyl tRNA synthetase" evidence="15">
    <location>
        <begin position="33"/>
        <end position="439"/>
    </location>
</feature>
<evidence type="ECO:0000256" key="7">
    <source>
        <dbReference type="ARBA" id="ARBA00022840"/>
    </source>
</evidence>
<sequence>MSGQNIRQADGLLMNIHDKASGPVLPKDGQRNVLITSALPYVNNVPHLGNIIGSTLSADVFARFCRTQNIPTLYICGTDEYGTATETKALEEGITPMELTTKFHKLHTGIYEWFEIGFDKWGRTSTPEHTVITQEVYKNLHKNGLFRLETADQTYCEDDKLFLADRFVEGTCPACGYDDARGDQCDKCSLTFSSPTALLNPRCKRNKNHKVSVRPSTHACVRLDLLQPRLEEWMQKARVKGGWGTNAVITDKGEIIEPRMLGDGLRPSAVTRDLKWGVEVPKVGDKEEDDAMEGKVIYVWFDAPIGYPSITATYTDQWQKWWMNPDNVELFQFMGKDNVYFHTVLFPAMLIGDGRPWTMLHNISSTQYLNYEDTKFSKSRNIGVFGNNAQETGQPPSVWRYYLLSQRPENSDSSFMWSSFIAANNNELLANLGNFVNRAIKFANAKYNSIVPGPEGFTGGSVDQLHSAETAESKLDAEFVKDINERLTEYRKLMEETKLRSGLAAAMSISSRGNQYLQEAGLDNSLLANHPERCGQVILNAVNLIYLLSVVLHPFMPSTTDAILRQLNAPARSLPTEFSIDILPGHVLGKADHLFKKIDNVNGEQEKKWQKQFGGDSVVAEQVTPAGPGGHPEGGKVPKAKELSSADKKAEHKAQVAAAQKNKKAAAAAAAAKKTAEEIDLEEKVQAQGKLVAAMRKGTQEGDVDAELAKAKQYKTELAELRARLKAASLEA</sequence>
<organism evidence="17 18">
    <name type="scientific">Papiliotrema laurentii</name>
    <name type="common">Cryptococcus laurentii</name>
    <dbReference type="NCBI Taxonomy" id="5418"/>
    <lineage>
        <taxon>Eukaryota</taxon>
        <taxon>Fungi</taxon>
        <taxon>Dikarya</taxon>
        <taxon>Basidiomycota</taxon>
        <taxon>Agaricomycotina</taxon>
        <taxon>Tremellomycetes</taxon>
        <taxon>Tremellales</taxon>
        <taxon>Rhynchogastremaceae</taxon>
        <taxon>Papiliotrema</taxon>
    </lineage>
</organism>
<dbReference type="Pfam" id="PF19303">
    <property type="entry name" value="Anticodon_3"/>
    <property type="match status" value="1"/>
</dbReference>
<name>A0AAD9L7U9_PAPLA</name>
<evidence type="ECO:0000256" key="1">
    <source>
        <dbReference type="ARBA" id="ARBA00004496"/>
    </source>
</evidence>
<keyword evidence="7 12" id="KW-0067">ATP-binding</keyword>
<dbReference type="GO" id="GO:0004825">
    <property type="term" value="F:methionine-tRNA ligase activity"/>
    <property type="evidence" value="ECO:0007669"/>
    <property type="project" value="UniProtKB-EC"/>
</dbReference>
<reference evidence="17" key="1">
    <citation type="submission" date="2023-02" db="EMBL/GenBank/DDBJ databases">
        <title>Identification and recombinant expression of a fungal hydrolase from Papiliotrema laurentii that hydrolyzes apple cutin and clears colloidal polyester polyurethane.</title>
        <authorList>
            <consortium name="DOE Joint Genome Institute"/>
            <person name="Roman V.A."/>
            <person name="Bojanowski C."/>
            <person name="Crable B.R."/>
            <person name="Wagner D.N."/>
            <person name="Hung C.S."/>
            <person name="Nadeau L.J."/>
            <person name="Schratz L."/>
            <person name="Haridas S."/>
            <person name="Pangilinan J."/>
            <person name="Lipzen A."/>
            <person name="Na H."/>
            <person name="Yan M."/>
            <person name="Ng V."/>
            <person name="Grigoriev I.V."/>
            <person name="Spatafora J.W."/>
            <person name="Barlow D."/>
            <person name="Biffinger J."/>
            <person name="Kelley-Loughnane N."/>
            <person name="Varaljay V.A."/>
            <person name="Crookes-Goodson W.J."/>
        </authorList>
    </citation>
    <scope>NUCLEOTIDE SEQUENCE</scope>
    <source>
        <strain evidence="17">5307AH</strain>
    </source>
</reference>
<evidence type="ECO:0000259" key="15">
    <source>
        <dbReference type="Pfam" id="PF09334"/>
    </source>
</evidence>
<dbReference type="Gene3D" id="1.10.730.10">
    <property type="entry name" value="Isoleucyl-tRNA Synthetase, Domain 1"/>
    <property type="match status" value="1"/>
</dbReference>
<dbReference type="SUPFAM" id="SSF47323">
    <property type="entry name" value="Anticodon-binding domain of a subclass of class I aminoacyl-tRNA synthetases"/>
    <property type="match status" value="1"/>
</dbReference>
<dbReference type="FunFam" id="2.20.28.20:FF:000001">
    <property type="entry name" value="Methionine--tRNA ligase"/>
    <property type="match status" value="1"/>
</dbReference>